<dbReference type="InterPro" id="IPR001878">
    <property type="entry name" value="Znf_CCHC"/>
</dbReference>
<feature type="compositionally biased region" description="Basic and acidic residues" evidence="1">
    <location>
        <begin position="33"/>
        <end position="55"/>
    </location>
</feature>
<dbReference type="SUPFAM" id="SSF50630">
    <property type="entry name" value="Acid proteases"/>
    <property type="match status" value="1"/>
</dbReference>
<accession>A0ABQ5D7A1</accession>
<dbReference type="Gene3D" id="2.40.70.10">
    <property type="entry name" value="Acid Proteases"/>
    <property type="match status" value="1"/>
</dbReference>
<evidence type="ECO:0000256" key="1">
    <source>
        <dbReference type="SAM" id="MobiDB-lite"/>
    </source>
</evidence>
<dbReference type="InterPro" id="IPR032567">
    <property type="entry name" value="RTL1-rel"/>
</dbReference>
<feature type="domain" description="CCHC-type" evidence="2">
    <location>
        <begin position="130"/>
        <end position="146"/>
    </location>
</feature>
<proteinExistence type="predicted"/>
<keyword evidence="3" id="KW-0695">RNA-directed DNA polymerase</keyword>
<reference evidence="3" key="2">
    <citation type="submission" date="2022-01" db="EMBL/GenBank/DDBJ databases">
        <authorList>
            <person name="Yamashiro T."/>
            <person name="Shiraishi A."/>
            <person name="Satake H."/>
            <person name="Nakayama K."/>
        </authorList>
    </citation>
    <scope>NUCLEOTIDE SEQUENCE</scope>
</reference>
<dbReference type="InterPro" id="IPR021109">
    <property type="entry name" value="Peptidase_aspartic_dom_sf"/>
</dbReference>
<dbReference type="Pfam" id="PF08284">
    <property type="entry name" value="RVP_2"/>
    <property type="match status" value="1"/>
</dbReference>
<sequence>MVAVTEPTIIQSDVLKAGMLTDDAIRNRSLKTNTEKRGNVGELSRNENVRDDNKRSRTGRAFVTITNHVRNEYTGTTPKCTNCSYHHNPEMPCRKCTNCNRFGYFARDCRAEPRMVTLVNARNPTTARGACFECGGTDHYKAACPRLNRAPRPGGNHQNQPMAIEGGQGSGNNGNQAHRGAFIMGAEEARQAPNIMTSTFTLNNHYATTIFDSGSDYSFVSTTFIPLLDIEPSDLGFSYEIEIDSGQLVEINKVICSCKLEIEDHTFDIDLIPFRHRSFDVIIGMDWLSWHKAEIVCHEKVVRIPLPYSEILRVLGENPEEKVFPDDLSGLPPTREFKFRIDLISRAMSVVKSPYRLASSEMEELSSQLREL</sequence>
<feature type="region of interest" description="Disordered" evidence="1">
    <location>
        <begin position="30"/>
        <end position="56"/>
    </location>
</feature>
<dbReference type="CDD" id="cd00303">
    <property type="entry name" value="retropepsin_like"/>
    <property type="match status" value="1"/>
</dbReference>
<feature type="domain" description="CCHC-type" evidence="2">
    <location>
        <begin position="95"/>
        <end position="111"/>
    </location>
</feature>
<dbReference type="Proteomes" id="UP001151760">
    <property type="component" value="Unassembled WGS sequence"/>
</dbReference>
<reference evidence="3" key="1">
    <citation type="journal article" date="2022" name="Int. J. Mol. Sci.">
        <title>Draft Genome of Tanacetum Coccineum: Genomic Comparison of Closely Related Tanacetum-Family Plants.</title>
        <authorList>
            <person name="Yamashiro T."/>
            <person name="Shiraishi A."/>
            <person name="Nakayama K."/>
            <person name="Satake H."/>
        </authorList>
    </citation>
    <scope>NUCLEOTIDE SEQUENCE</scope>
</reference>
<dbReference type="SMART" id="SM00343">
    <property type="entry name" value="ZnF_C2HC"/>
    <property type="match status" value="2"/>
</dbReference>
<evidence type="ECO:0000313" key="3">
    <source>
        <dbReference type="EMBL" id="GJT34819.1"/>
    </source>
</evidence>
<dbReference type="EMBL" id="BQNB010014996">
    <property type="protein sequence ID" value="GJT34819.1"/>
    <property type="molecule type" value="Genomic_DNA"/>
</dbReference>
<protein>
    <submittedName>
        <fullName evidence="3">Reverse transcriptase domain-containing protein</fullName>
    </submittedName>
</protein>
<comment type="caution">
    <text evidence="3">The sequence shown here is derived from an EMBL/GenBank/DDBJ whole genome shotgun (WGS) entry which is preliminary data.</text>
</comment>
<keyword evidence="3" id="KW-0548">Nucleotidyltransferase</keyword>
<dbReference type="PANTHER" id="PTHR15503:SF42">
    <property type="entry name" value="ZINC FINGER, CCHC-TYPE, RETROTRANSPOSON GAG DOMAIN, ASPARTIC PEPTIDASE DOMAIN PROTEIN-RELATED"/>
    <property type="match status" value="1"/>
</dbReference>
<dbReference type="Gene3D" id="4.10.60.10">
    <property type="entry name" value="Zinc finger, CCHC-type"/>
    <property type="match status" value="1"/>
</dbReference>
<gene>
    <name evidence="3" type="ORF">Tco_0925238</name>
</gene>
<keyword evidence="4" id="KW-1185">Reference proteome</keyword>
<evidence type="ECO:0000313" key="4">
    <source>
        <dbReference type="Proteomes" id="UP001151760"/>
    </source>
</evidence>
<dbReference type="GO" id="GO:0003964">
    <property type="term" value="F:RNA-directed DNA polymerase activity"/>
    <property type="evidence" value="ECO:0007669"/>
    <property type="project" value="UniProtKB-KW"/>
</dbReference>
<keyword evidence="3" id="KW-0808">Transferase</keyword>
<dbReference type="PANTHER" id="PTHR15503">
    <property type="entry name" value="LDOC1 RELATED"/>
    <property type="match status" value="1"/>
</dbReference>
<name>A0ABQ5D7A1_9ASTR</name>
<organism evidence="3 4">
    <name type="scientific">Tanacetum coccineum</name>
    <dbReference type="NCBI Taxonomy" id="301880"/>
    <lineage>
        <taxon>Eukaryota</taxon>
        <taxon>Viridiplantae</taxon>
        <taxon>Streptophyta</taxon>
        <taxon>Embryophyta</taxon>
        <taxon>Tracheophyta</taxon>
        <taxon>Spermatophyta</taxon>
        <taxon>Magnoliopsida</taxon>
        <taxon>eudicotyledons</taxon>
        <taxon>Gunneridae</taxon>
        <taxon>Pentapetalae</taxon>
        <taxon>asterids</taxon>
        <taxon>campanulids</taxon>
        <taxon>Asterales</taxon>
        <taxon>Asteraceae</taxon>
        <taxon>Asteroideae</taxon>
        <taxon>Anthemideae</taxon>
        <taxon>Anthemidinae</taxon>
        <taxon>Tanacetum</taxon>
    </lineage>
</organism>
<evidence type="ECO:0000259" key="2">
    <source>
        <dbReference type="SMART" id="SM00343"/>
    </source>
</evidence>